<protein>
    <submittedName>
        <fullName evidence="3">Xanthine dehydrogenase family protein molybdopterin-binding subunit</fullName>
    </submittedName>
</protein>
<dbReference type="Pfam" id="PF02738">
    <property type="entry name" value="MoCoBD_1"/>
    <property type="match status" value="1"/>
</dbReference>
<evidence type="ECO:0000313" key="4">
    <source>
        <dbReference type="Proteomes" id="UP000694300"/>
    </source>
</evidence>
<dbReference type="Proteomes" id="UP000694300">
    <property type="component" value="Unassembled WGS sequence"/>
</dbReference>
<feature type="domain" description="Aldehyde oxidase/xanthine dehydrogenase a/b hammerhead" evidence="2">
    <location>
        <begin position="20"/>
        <end position="130"/>
    </location>
</feature>
<sequence length="796" mass="82433">MAGSILGTSVRRVEDRDLITGASTYVGNHPVDGVLHLAFVRSPLAHGRVTGIDTAAAAAAPGVVAVFTADDLELPAHHGLMVLNPALPRPPLATGTVRFVGEAVAVVVAASPAEAVDAAELVEVDYDPLPAVVDPEAALAPDAVPQYAGQDTNLAGGVRSDGDASGGDVLDDAEVVVRARMVNQRLAVLPMEGNAILVEPGDEGLTIRVSTQMPHGFRAQAAGLFGLEPEQVRVITPHVGGGFGGKAGVLAEHTVAIGAARALGRPVRWGETRSENLVSMPHGRGQIAYYELGLTREGRITGLRARVVADSGAYAGFGGALALGPTYTMSQGVYAIPRLGYDAAVALTTTTPMGAFRGAGRPEATAHLERIMDMAADELGLDPAELRRRNFLDPAGFPHTTLPGARYDVGDYDLPLREALRLADVDKLREEQAARRESGDPVQLGIGICVYVEITAGGGGSEFGSVTVHADGSATISAGTSGHGQGHPTAFAMLASDRLGIPMDRFTFVQSDTALVPRGSGTGGSRSLQLGGNAVLVAADDVLEQAKRQAAALLEAAEGDVELTRNDETGDGEFGVAGVPSVTVTWAQVAAAAAADSGEQLHAGLDFRQEGATFPFGAHVSVVEVDTETGKVTPRRHVAVDDCGRILNPLLVTGQQHGGLAQGIAQALYEEVLFDEEGQPLTATLADYRMPTAADLFTFETANTETPTPLNPLGAKGIGESATVGATPAVQNAVVDALRPFGVRHVDLPCTPERVWRAVQQGRAGTLPDPWREPPEVFATLPVRGAAAAAPEGGEI</sequence>
<organism evidence="3 4">
    <name type="scientific">Pseudonocardia oceani</name>
    <dbReference type="NCBI Taxonomy" id="2792013"/>
    <lineage>
        <taxon>Bacteria</taxon>
        <taxon>Bacillati</taxon>
        <taxon>Actinomycetota</taxon>
        <taxon>Actinomycetes</taxon>
        <taxon>Pseudonocardiales</taxon>
        <taxon>Pseudonocardiaceae</taxon>
        <taxon>Pseudonocardia</taxon>
    </lineage>
</organism>
<dbReference type="PANTHER" id="PTHR11908:SF132">
    <property type="entry name" value="ALDEHYDE OXIDASE 1-RELATED"/>
    <property type="match status" value="1"/>
</dbReference>
<dbReference type="Pfam" id="PF20256">
    <property type="entry name" value="MoCoBD_2"/>
    <property type="match status" value="1"/>
</dbReference>
<reference evidence="3 4" key="1">
    <citation type="submission" date="2020-11" db="EMBL/GenBank/DDBJ databases">
        <title>Pseudonocardia abyssalis sp. nov. and Pseudonocardia oceani sp. nov., description and phylogenomic analysis of two novel actinomycetes isolated from the deep Southern Ocean.</title>
        <authorList>
            <person name="Parra J."/>
        </authorList>
    </citation>
    <scope>NUCLEOTIDE SEQUENCE [LARGE SCALE GENOMIC DNA]</scope>
    <source>
        <strain evidence="4">KRD185</strain>
    </source>
</reference>
<evidence type="ECO:0000259" key="2">
    <source>
        <dbReference type="SMART" id="SM01008"/>
    </source>
</evidence>
<dbReference type="PANTHER" id="PTHR11908">
    <property type="entry name" value="XANTHINE DEHYDROGENASE"/>
    <property type="match status" value="1"/>
</dbReference>
<name>A0ABS6UF05_9PSEU</name>
<dbReference type="Pfam" id="PF01315">
    <property type="entry name" value="Ald_Xan_dh_C"/>
    <property type="match status" value="1"/>
</dbReference>
<dbReference type="InterPro" id="IPR008274">
    <property type="entry name" value="AldOxase/xan_DH_MoCoBD1"/>
</dbReference>
<gene>
    <name evidence="3" type="ORF">I4I82_24470</name>
</gene>
<dbReference type="EMBL" id="JADQDF010000001">
    <property type="protein sequence ID" value="MBW0130803.1"/>
    <property type="molecule type" value="Genomic_DNA"/>
</dbReference>
<dbReference type="InterPro" id="IPR046867">
    <property type="entry name" value="AldOxase/xan_DH_MoCoBD2"/>
</dbReference>
<dbReference type="RefSeq" id="WP_218590597.1">
    <property type="nucleotide sequence ID" value="NZ_JADQDE010000044.1"/>
</dbReference>
<accession>A0ABS6UF05</accession>
<comment type="caution">
    <text evidence="3">The sequence shown here is derived from an EMBL/GenBank/DDBJ whole genome shotgun (WGS) entry which is preliminary data.</text>
</comment>
<evidence type="ECO:0000313" key="3">
    <source>
        <dbReference type="EMBL" id="MBW0130803.1"/>
    </source>
</evidence>
<dbReference type="InterPro" id="IPR000674">
    <property type="entry name" value="Ald_Oxase/Xan_DH_a/b"/>
</dbReference>
<evidence type="ECO:0000256" key="1">
    <source>
        <dbReference type="ARBA" id="ARBA00022505"/>
    </source>
</evidence>
<dbReference type="SMART" id="SM01008">
    <property type="entry name" value="Ald_Xan_dh_C"/>
    <property type="match status" value="1"/>
</dbReference>
<dbReference type="InterPro" id="IPR016208">
    <property type="entry name" value="Ald_Oxase/xanthine_DH-like"/>
</dbReference>
<keyword evidence="1" id="KW-0500">Molybdenum</keyword>
<proteinExistence type="predicted"/>
<keyword evidence="4" id="KW-1185">Reference proteome</keyword>